<dbReference type="Proteomes" id="UP000593580">
    <property type="component" value="Chromosome"/>
</dbReference>
<proteinExistence type="predicted"/>
<dbReference type="AlphaFoldDB" id="A0A7M1B7W7"/>
<dbReference type="GO" id="GO:0005886">
    <property type="term" value="C:plasma membrane"/>
    <property type="evidence" value="ECO:0007669"/>
    <property type="project" value="InterPro"/>
</dbReference>
<dbReference type="GO" id="GO:0022900">
    <property type="term" value="P:electron transport chain"/>
    <property type="evidence" value="ECO:0007669"/>
    <property type="project" value="InterPro"/>
</dbReference>
<evidence type="ECO:0000256" key="4">
    <source>
        <dbReference type="ARBA" id="ARBA00022643"/>
    </source>
</evidence>
<name>A0A7M1B7W7_9BACT</name>
<protein>
    <submittedName>
        <fullName evidence="8">FMN-binding protein</fullName>
    </submittedName>
</protein>
<dbReference type="PANTHER" id="PTHR36118:SF1">
    <property type="entry name" value="ION-TRANSLOCATING OXIDOREDUCTASE COMPLEX SUBUNIT G"/>
    <property type="match status" value="1"/>
</dbReference>
<keyword evidence="6" id="KW-0732">Signal</keyword>
<evidence type="ECO:0000256" key="6">
    <source>
        <dbReference type="SAM" id="SignalP"/>
    </source>
</evidence>
<keyword evidence="4" id="KW-0288">FMN</keyword>
<evidence type="ECO:0000259" key="7">
    <source>
        <dbReference type="SMART" id="SM00900"/>
    </source>
</evidence>
<accession>A0A7M1B7W7</accession>
<evidence type="ECO:0000256" key="3">
    <source>
        <dbReference type="ARBA" id="ARBA00022630"/>
    </source>
</evidence>
<dbReference type="KEGG" id="spal:FM071_05780"/>
<reference evidence="8 9" key="1">
    <citation type="submission" date="2019-07" db="EMBL/GenBank/DDBJ databases">
        <title>Sulfurimonas paralvinellae sp. nov., a novel mesophilic, hydrogen- and sulfur-oxidizing chemolithoautotroph within the Epsilonproteo- bacteria isolated from a deep-sea hydrothermal vent polychaete nest, reclassification of Thiomicrospira denitrificans as Sulfurimonas denitrificans comb. nov. and emended description of the genus Sulfurimonas.</title>
        <authorList>
            <person name="Wang S."/>
            <person name="Jiang L."/>
            <person name="Shao Z."/>
        </authorList>
    </citation>
    <scope>NUCLEOTIDE SEQUENCE [LARGE SCALE GENOMIC DNA]</scope>
    <source>
        <strain evidence="8 9">GO25</strain>
    </source>
</reference>
<dbReference type="RefSeq" id="WP_193109772.1">
    <property type="nucleotide sequence ID" value="NZ_CP041406.1"/>
</dbReference>
<feature type="signal peptide" evidence="6">
    <location>
        <begin position="1"/>
        <end position="20"/>
    </location>
</feature>
<dbReference type="SMART" id="SM00900">
    <property type="entry name" value="FMN_bind"/>
    <property type="match status" value="1"/>
</dbReference>
<organism evidence="8 9">
    <name type="scientific">Sulfurimonas paralvinellae</name>
    <dbReference type="NCBI Taxonomy" id="317658"/>
    <lineage>
        <taxon>Bacteria</taxon>
        <taxon>Pseudomonadati</taxon>
        <taxon>Campylobacterota</taxon>
        <taxon>Epsilonproteobacteria</taxon>
        <taxon>Campylobacterales</taxon>
        <taxon>Sulfurimonadaceae</taxon>
        <taxon>Sulfurimonas</taxon>
    </lineage>
</organism>
<dbReference type="PANTHER" id="PTHR36118">
    <property type="entry name" value="ION-TRANSLOCATING OXIDOREDUCTASE COMPLEX SUBUNIT G"/>
    <property type="match status" value="1"/>
</dbReference>
<keyword evidence="5" id="KW-0249">Electron transport</keyword>
<evidence type="ECO:0000313" key="9">
    <source>
        <dbReference type="Proteomes" id="UP000593580"/>
    </source>
</evidence>
<keyword evidence="3" id="KW-0285">Flavoprotein</keyword>
<dbReference type="Pfam" id="PF04205">
    <property type="entry name" value="FMN_bind"/>
    <property type="match status" value="1"/>
</dbReference>
<sequence>MKYILLLSLLIFSLTDSLSAKVLVSPIDAMKENYSQTAVITKKNILLSGEQFKKIQSTAKAKLTTKIYRIYVAKEKGKTLGYGILINHKVRSKNAVVMYLITKGKLLGIEIIAFNEPHEYIPSKTWQEQFQNIPTDKMLHLSRDIPTITGATLSARSVTESSRIAFAIYNELLKGK</sequence>
<keyword evidence="9" id="KW-1185">Reference proteome</keyword>
<feature type="chain" id="PRO_5032663046" evidence="6">
    <location>
        <begin position="21"/>
        <end position="176"/>
    </location>
</feature>
<dbReference type="InterPro" id="IPR007329">
    <property type="entry name" value="FMN-bd"/>
</dbReference>
<gene>
    <name evidence="8" type="ORF">FM071_05780</name>
</gene>
<dbReference type="EMBL" id="CP041406">
    <property type="protein sequence ID" value="QOP45823.1"/>
    <property type="molecule type" value="Genomic_DNA"/>
</dbReference>
<evidence type="ECO:0000256" key="1">
    <source>
        <dbReference type="ARBA" id="ARBA00022448"/>
    </source>
</evidence>
<dbReference type="GO" id="GO:0009055">
    <property type="term" value="F:electron transfer activity"/>
    <property type="evidence" value="ECO:0007669"/>
    <property type="project" value="InterPro"/>
</dbReference>
<dbReference type="InterPro" id="IPR010209">
    <property type="entry name" value="Ion_transpt_RnfG/RsxG"/>
</dbReference>
<keyword evidence="1" id="KW-0813">Transport</keyword>
<keyword evidence="2" id="KW-0597">Phosphoprotein</keyword>
<evidence type="ECO:0000313" key="8">
    <source>
        <dbReference type="EMBL" id="QOP45823.1"/>
    </source>
</evidence>
<evidence type="ECO:0000256" key="5">
    <source>
        <dbReference type="ARBA" id="ARBA00022982"/>
    </source>
</evidence>
<evidence type="ECO:0000256" key="2">
    <source>
        <dbReference type="ARBA" id="ARBA00022553"/>
    </source>
</evidence>
<feature type="domain" description="FMN-binding" evidence="7">
    <location>
        <begin position="81"/>
        <end position="169"/>
    </location>
</feature>
<dbReference type="GO" id="GO:0010181">
    <property type="term" value="F:FMN binding"/>
    <property type="evidence" value="ECO:0007669"/>
    <property type="project" value="InterPro"/>
</dbReference>